<feature type="compositionally biased region" description="Basic and acidic residues" evidence="2">
    <location>
        <begin position="164"/>
        <end position="173"/>
    </location>
</feature>
<protein>
    <submittedName>
        <fullName evidence="4">DEHA2B16346p</fullName>
    </submittedName>
</protein>
<dbReference type="PROSITE" id="PS00036">
    <property type="entry name" value="BZIP_BASIC"/>
    <property type="match status" value="1"/>
</dbReference>
<dbReference type="GeneID" id="2913638"/>
<feature type="domain" description="BZIP" evidence="3">
    <location>
        <begin position="172"/>
        <end position="186"/>
    </location>
</feature>
<dbReference type="RefSeq" id="XP_457662.2">
    <property type="nucleotide sequence ID" value="XM_457662.1"/>
</dbReference>
<evidence type="ECO:0000313" key="5">
    <source>
        <dbReference type="Proteomes" id="UP000000599"/>
    </source>
</evidence>
<keyword evidence="5" id="KW-1185">Reference proteome</keyword>
<evidence type="ECO:0000256" key="2">
    <source>
        <dbReference type="SAM" id="MobiDB-lite"/>
    </source>
</evidence>
<name>Q6BVV7_DEBHA</name>
<gene>
    <name evidence="4" type="ordered locus">DEHA2B16346g</name>
</gene>
<dbReference type="SUPFAM" id="SSF57959">
    <property type="entry name" value="Leucine zipper domain"/>
    <property type="match status" value="1"/>
</dbReference>
<dbReference type="Gene3D" id="3.30.160.60">
    <property type="entry name" value="Classic Zinc Finger"/>
    <property type="match status" value="1"/>
</dbReference>
<feature type="region of interest" description="Disordered" evidence="2">
    <location>
        <begin position="127"/>
        <end position="175"/>
    </location>
</feature>
<dbReference type="EMBL" id="CR382134">
    <property type="protein sequence ID" value="CAG85676.2"/>
    <property type="molecule type" value="Genomic_DNA"/>
</dbReference>
<accession>Q6BVV7</accession>
<dbReference type="InterPro" id="IPR046347">
    <property type="entry name" value="bZIP_sf"/>
</dbReference>
<evidence type="ECO:0000259" key="3">
    <source>
        <dbReference type="PROSITE" id="PS00036"/>
    </source>
</evidence>
<dbReference type="Pfam" id="PF00170">
    <property type="entry name" value="bZIP_1"/>
    <property type="match status" value="1"/>
</dbReference>
<reference evidence="4 5" key="1">
    <citation type="journal article" date="2004" name="Nature">
        <title>Genome evolution in yeasts.</title>
        <authorList>
            <consortium name="Genolevures"/>
            <person name="Dujon B."/>
            <person name="Sherman D."/>
            <person name="Fischer G."/>
            <person name="Durrens P."/>
            <person name="Casaregola S."/>
            <person name="Lafontaine I."/>
            <person name="de Montigny J."/>
            <person name="Marck C."/>
            <person name="Neuveglise C."/>
            <person name="Talla E."/>
            <person name="Goffard N."/>
            <person name="Frangeul L."/>
            <person name="Aigle M."/>
            <person name="Anthouard V."/>
            <person name="Babour A."/>
            <person name="Barbe V."/>
            <person name="Barnay S."/>
            <person name="Blanchin S."/>
            <person name="Beckerich J.M."/>
            <person name="Beyne E."/>
            <person name="Bleykasten C."/>
            <person name="Boisrame A."/>
            <person name="Boyer J."/>
            <person name="Cattolico L."/>
            <person name="Confanioleri F."/>
            <person name="de Daruvar A."/>
            <person name="Despons L."/>
            <person name="Fabre E."/>
            <person name="Fairhead C."/>
            <person name="Ferry-Dumazet H."/>
            <person name="Groppi A."/>
            <person name="Hantraye F."/>
            <person name="Hennequin C."/>
            <person name="Jauniaux N."/>
            <person name="Joyet P."/>
            <person name="Kachouri R."/>
            <person name="Kerrest A."/>
            <person name="Koszul R."/>
            <person name="Lemaire M."/>
            <person name="Lesur I."/>
            <person name="Ma L."/>
            <person name="Muller H."/>
            <person name="Nicaud J.M."/>
            <person name="Nikolski M."/>
            <person name="Oztas S."/>
            <person name="Ozier-Kalogeropoulos O."/>
            <person name="Pellenz S."/>
            <person name="Potier S."/>
            <person name="Richard G.F."/>
            <person name="Straub M.L."/>
            <person name="Suleau A."/>
            <person name="Swennene D."/>
            <person name="Tekaia F."/>
            <person name="Wesolowski-Louvel M."/>
            <person name="Westhof E."/>
            <person name="Wirth B."/>
            <person name="Zeniou-Meyer M."/>
            <person name="Zivanovic I."/>
            <person name="Bolotin-Fukuhara M."/>
            <person name="Thierry A."/>
            <person name="Bouchier C."/>
            <person name="Caudron B."/>
            <person name="Scarpelli C."/>
            <person name="Gaillardin C."/>
            <person name="Weissenbach J."/>
            <person name="Wincker P."/>
            <person name="Souciet J.L."/>
        </authorList>
    </citation>
    <scope>NUCLEOTIDE SEQUENCE [LARGE SCALE GENOMIC DNA]</scope>
    <source>
        <strain evidence="5">ATCC 36239 / CBS 767 / BCRC 21394 / JCM 1990 / NBRC 0083 / IGC 2968</strain>
    </source>
</reference>
<dbReference type="InterPro" id="IPR004827">
    <property type="entry name" value="bZIP"/>
</dbReference>
<sequence>MTHFSQNVQAMAFSQECSSFFGSALGSTEEINNQTYIPKLPSELSLEHSSSHSWLSEEIKDGETPVYPAIKPGEASLHAEFETNSFPNDNKISSSSSSLSEGEPELTDVESQRKLIWIDQSHDLSSYSGRVNRSNGRSSTLEDVDGVRRRLEKRKRRSSPKNLSSEDLHETKRLKNTIAARRYRERRQKEVEILDKKVKELEHELSTTKMETKWWQMEARRWQELAEKREEK</sequence>
<dbReference type="Proteomes" id="UP000000599">
    <property type="component" value="Chromosome B"/>
</dbReference>
<feature type="region of interest" description="Disordered" evidence="2">
    <location>
        <begin position="83"/>
        <end position="105"/>
    </location>
</feature>
<proteinExistence type="predicted"/>
<organism evidence="4 5">
    <name type="scientific">Debaryomyces hansenii (strain ATCC 36239 / CBS 767 / BCRC 21394 / JCM 1990 / NBRC 0083 / IGC 2968)</name>
    <name type="common">Yeast</name>
    <name type="synonym">Torulaspora hansenii</name>
    <dbReference type="NCBI Taxonomy" id="284592"/>
    <lineage>
        <taxon>Eukaryota</taxon>
        <taxon>Fungi</taxon>
        <taxon>Dikarya</taxon>
        <taxon>Ascomycota</taxon>
        <taxon>Saccharomycotina</taxon>
        <taxon>Pichiomycetes</taxon>
        <taxon>Debaryomycetaceae</taxon>
        <taxon>Debaryomyces</taxon>
    </lineage>
</organism>
<dbReference type="InParanoid" id="Q6BVV7"/>
<evidence type="ECO:0000256" key="1">
    <source>
        <dbReference type="SAM" id="Coils"/>
    </source>
</evidence>
<dbReference type="VEuPathDB" id="FungiDB:DEHA2B16346g"/>
<dbReference type="CDD" id="cd12193">
    <property type="entry name" value="bZIP_GCN4"/>
    <property type="match status" value="1"/>
</dbReference>
<dbReference type="KEGG" id="dha:DEHA2B16346g"/>
<feature type="coiled-coil region" evidence="1">
    <location>
        <begin position="184"/>
        <end position="211"/>
    </location>
</feature>
<keyword evidence="1" id="KW-0175">Coiled coil</keyword>
<dbReference type="eggNOG" id="ENOG502RQCQ">
    <property type="taxonomic scope" value="Eukaryota"/>
</dbReference>
<dbReference type="AlphaFoldDB" id="Q6BVV7"/>
<feature type="compositionally biased region" description="Polar residues" evidence="2">
    <location>
        <begin position="83"/>
        <end position="92"/>
    </location>
</feature>
<dbReference type="OrthoDB" id="2257100at2759"/>
<evidence type="ECO:0000313" key="4">
    <source>
        <dbReference type="EMBL" id="CAG85676.2"/>
    </source>
</evidence>
<dbReference type="GO" id="GO:0003700">
    <property type="term" value="F:DNA-binding transcription factor activity"/>
    <property type="evidence" value="ECO:0007669"/>
    <property type="project" value="InterPro"/>
</dbReference>
<feature type="compositionally biased region" description="Low complexity" evidence="2">
    <location>
        <begin position="127"/>
        <end position="139"/>
    </location>
</feature>
<dbReference type="HOGENOM" id="CLU_1194852_0_0_1"/>
<feature type="compositionally biased region" description="Basic residues" evidence="2">
    <location>
        <begin position="150"/>
        <end position="159"/>
    </location>
</feature>